<sequence length="237" mass="26246">MSKGNVGSVRASIIQQEYLAEAYRIAHYQGDNPYVTTSALAERMNVSAPAVAAVVERLKRGGYVEHEPYRGMRLTPKGEREALLSIRRHRLTEAFLVKVMGFAWHEVHDEADALGAVISDELAARMEKMAGYPKRCPHGEPIPTADGVMPPIQDTPLSEITEVPIDLIVSRVNSHDPEVLKYLGSLQIVPEQAITLLNRAPFHGPLRLRIGKHEQVIGYELACSIRVTPAPKETRDA</sequence>
<dbReference type="SUPFAM" id="SSF46785">
    <property type="entry name" value="Winged helix' DNA-binding domain"/>
    <property type="match status" value="1"/>
</dbReference>
<evidence type="ECO:0000256" key="6">
    <source>
        <dbReference type="ARBA" id="ARBA00023004"/>
    </source>
</evidence>
<evidence type="ECO:0000256" key="10">
    <source>
        <dbReference type="ARBA" id="ARBA00023163"/>
    </source>
</evidence>
<dbReference type="SUPFAM" id="SSF50037">
    <property type="entry name" value="C-terminal domain of transcriptional repressors"/>
    <property type="match status" value="1"/>
</dbReference>
<evidence type="ECO:0000256" key="5">
    <source>
        <dbReference type="ARBA" id="ARBA00022491"/>
    </source>
</evidence>
<dbReference type="Proteomes" id="UP000228921">
    <property type="component" value="Unassembled WGS sequence"/>
</dbReference>
<evidence type="ECO:0000259" key="13">
    <source>
        <dbReference type="PROSITE" id="PS50944"/>
    </source>
</evidence>
<evidence type="ECO:0000313" key="14">
    <source>
        <dbReference type="EMBL" id="PJF32255.1"/>
    </source>
</evidence>
<gene>
    <name evidence="14" type="ORF">CUN51_01105</name>
</gene>
<keyword evidence="5" id="KW-0678">Repressor</keyword>
<dbReference type="InterPro" id="IPR022687">
    <property type="entry name" value="HTH_DTXR"/>
</dbReference>
<comment type="similarity">
    <text evidence="2">Belongs to the DtxR/MntR family.</text>
</comment>
<dbReference type="PANTHER" id="PTHR33238">
    <property type="entry name" value="IRON (METAL) DEPENDENT REPRESSOR, DTXR FAMILY"/>
    <property type="match status" value="1"/>
</dbReference>
<dbReference type="Pfam" id="PF04023">
    <property type="entry name" value="FeoA"/>
    <property type="match status" value="1"/>
</dbReference>
<dbReference type="InterPro" id="IPR038157">
    <property type="entry name" value="FeoA_core_dom"/>
</dbReference>
<keyword evidence="8" id="KW-0238">DNA-binding</keyword>
<dbReference type="GO" id="GO:0046914">
    <property type="term" value="F:transition metal ion binding"/>
    <property type="evidence" value="ECO:0007669"/>
    <property type="project" value="InterPro"/>
</dbReference>
<accession>A0A2M8P3Y1</accession>
<dbReference type="InterPro" id="IPR036388">
    <property type="entry name" value="WH-like_DNA-bd_sf"/>
</dbReference>
<keyword evidence="6" id="KW-0408">Iron</keyword>
<comment type="subunit">
    <text evidence="3">Homodimer.</text>
</comment>
<dbReference type="Gene3D" id="1.10.10.10">
    <property type="entry name" value="Winged helix-like DNA-binding domain superfamily/Winged helix DNA-binding domain"/>
    <property type="match status" value="1"/>
</dbReference>
<dbReference type="PROSITE" id="PS50944">
    <property type="entry name" value="HTH_DTXR"/>
    <property type="match status" value="1"/>
</dbReference>
<dbReference type="InterPro" id="IPR036390">
    <property type="entry name" value="WH_DNA-bd_sf"/>
</dbReference>
<evidence type="ECO:0000256" key="9">
    <source>
        <dbReference type="ARBA" id="ARBA00023159"/>
    </source>
</evidence>
<dbReference type="Pfam" id="PF01325">
    <property type="entry name" value="Fe_dep_repress"/>
    <property type="match status" value="1"/>
</dbReference>
<dbReference type="InterPro" id="IPR050536">
    <property type="entry name" value="DtxR_MntR_Metal-Reg"/>
</dbReference>
<evidence type="ECO:0000256" key="12">
    <source>
        <dbReference type="ARBA" id="ARBA00032593"/>
    </source>
</evidence>
<dbReference type="InterPro" id="IPR007167">
    <property type="entry name" value="Fe-transptr_FeoA-like"/>
</dbReference>
<dbReference type="InterPro" id="IPR022689">
    <property type="entry name" value="Iron_dep_repressor"/>
</dbReference>
<evidence type="ECO:0000313" key="15">
    <source>
        <dbReference type="Proteomes" id="UP000228921"/>
    </source>
</evidence>
<keyword evidence="7" id="KW-0805">Transcription regulation</keyword>
<dbReference type="SUPFAM" id="SSF47979">
    <property type="entry name" value="Iron-dependent repressor protein, dimerization domain"/>
    <property type="match status" value="1"/>
</dbReference>
<dbReference type="GO" id="GO:0003677">
    <property type="term" value="F:DNA binding"/>
    <property type="evidence" value="ECO:0007669"/>
    <property type="project" value="UniProtKB-KW"/>
</dbReference>
<evidence type="ECO:0000256" key="2">
    <source>
        <dbReference type="ARBA" id="ARBA00007871"/>
    </source>
</evidence>
<keyword evidence="9" id="KW-0010">Activator</keyword>
<dbReference type="GO" id="GO:0046983">
    <property type="term" value="F:protein dimerization activity"/>
    <property type="evidence" value="ECO:0007669"/>
    <property type="project" value="InterPro"/>
</dbReference>
<dbReference type="AlphaFoldDB" id="A0A2M8P3Y1"/>
<evidence type="ECO:0000256" key="7">
    <source>
        <dbReference type="ARBA" id="ARBA00023015"/>
    </source>
</evidence>
<evidence type="ECO:0000256" key="11">
    <source>
        <dbReference type="ARBA" id="ARBA00023211"/>
    </source>
</evidence>
<dbReference type="GO" id="GO:0005737">
    <property type="term" value="C:cytoplasm"/>
    <property type="evidence" value="ECO:0007669"/>
    <property type="project" value="UniProtKB-SubCell"/>
</dbReference>
<dbReference type="Gene3D" id="2.30.30.90">
    <property type="match status" value="1"/>
</dbReference>
<dbReference type="GO" id="GO:0003700">
    <property type="term" value="F:DNA-binding transcription factor activity"/>
    <property type="evidence" value="ECO:0007669"/>
    <property type="project" value="InterPro"/>
</dbReference>
<dbReference type="InterPro" id="IPR008988">
    <property type="entry name" value="Transcriptional_repressor_C"/>
</dbReference>
<keyword evidence="10" id="KW-0804">Transcription</keyword>
<comment type="caution">
    <text evidence="14">The sequence shown here is derived from an EMBL/GenBank/DDBJ whole genome shotgun (WGS) entry which is preliminary data.</text>
</comment>
<evidence type="ECO:0000256" key="1">
    <source>
        <dbReference type="ARBA" id="ARBA00004496"/>
    </source>
</evidence>
<organism evidence="14 15">
    <name type="scientific">Candidatus Thermofonsia Clade 1 bacterium</name>
    <dbReference type="NCBI Taxonomy" id="2364210"/>
    <lineage>
        <taxon>Bacteria</taxon>
        <taxon>Bacillati</taxon>
        <taxon>Chloroflexota</taxon>
        <taxon>Candidatus Thermofontia</taxon>
        <taxon>Candidatus Thermofonsia Clade 1</taxon>
    </lineage>
</organism>
<name>A0A2M8P3Y1_9CHLR</name>
<dbReference type="InterPro" id="IPR001367">
    <property type="entry name" value="Fe_dep_repressor"/>
</dbReference>
<proteinExistence type="inferred from homology"/>
<evidence type="ECO:0000256" key="8">
    <source>
        <dbReference type="ARBA" id="ARBA00023125"/>
    </source>
</evidence>
<dbReference type="SMART" id="SM00899">
    <property type="entry name" value="FeoA"/>
    <property type="match status" value="1"/>
</dbReference>
<dbReference type="PANTHER" id="PTHR33238:SF11">
    <property type="entry name" value="TRANSCRIPTIONAL REGULATOR MNTR"/>
    <property type="match status" value="1"/>
</dbReference>
<keyword evidence="4" id="KW-0963">Cytoplasm</keyword>
<dbReference type="Gene3D" id="1.10.60.10">
    <property type="entry name" value="Iron dependent repressor, metal binding and dimerisation domain"/>
    <property type="match status" value="1"/>
</dbReference>
<evidence type="ECO:0000256" key="3">
    <source>
        <dbReference type="ARBA" id="ARBA00011738"/>
    </source>
</evidence>
<dbReference type="InterPro" id="IPR036421">
    <property type="entry name" value="Fe_dep_repressor_sf"/>
</dbReference>
<feature type="domain" description="HTH dtxR-type" evidence="13">
    <location>
        <begin position="29"/>
        <end position="75"/>
    </location>
</feature>
<evidence type="ECO:0000256" key="4">
    <source>
        <dbReference type="ARBA" id="ARBA00022490"/>
    </source>
</evidence>
<comment type="subcellular location">
    <subcellularLocation>
        <location evidence="1">Cytoplasm</location>
    </subcellularLocation>
</comment>
<protein>
    <recommendedName>
        <fullName evidence="12">Manganese transport regulator</fullName>
    </recommendedName>
</protein>
<reference evidence="14 15" key="1">
    <citation type="submission" date="2017-11" db="EMBL/GenBank/DDBJ databases">
        <title>Evolution of Phototrophy in the Chloroflexi Phylum Driven by Horizontal Gene Transfer.</title>
        <authorList>
            <person name="Ward L.M."/>
            <person name="Hemp J."/>
            <person name="Shih P.M."/>
            <person name="Mcglynn S.E."/>
            <person name="Fischer W."/>
        </authorList>
    </citation>
    <scope>NUCLEOTIDE SEQUENCE [LARGE SCALE GENOMIC DNA]</scope>
    <source>
        <strain evidence="14">CP2_2F</strain>
    </source>
</reference>
<dbReference type="SMART" id="SM00529">
    <property type="entry name" value="HTH_DTXR"/>
    <property type="match status" value="1"/>
</dbReference>
<keyword evidence="11" id="KW-0464">Manganese</keyword>
<dbReference type="EMBL" id="PGTK01000001">
    <property type="protein sequence ID" value="PJF32255.1"/>
    <property type="molecule type" value="Genomic_DNA"/>
</dbReference>
<dbReference type="Pfam" id="PF02742">
    <property type="entry name" value="Fe_dep_repr_C"/>
    <property type="match status" value="1"/>
</dbReference>